<keyword evidence="2" id="KW-1185">Reference proteome</keyword>
<protein>
    <submittedName>
        <fullName evidence="1">Uncharacterized protein</fullName>
    </submittedName>
</protein>
<sequence>MTTPAPVPPPVELPADVAVYVEVLHLLAERQQQLDTYRKVSEAVLKNALGDAEVGLIAGRPVVFWRHIAGGERLDKKRLCTEHPEVVPLLKAYTVRGAPSRRFTLAQAAAAVPAPSGGGP</sequence>
<evidence type="ECO:0000313" key="1">
    <source>
        <dbReference type="EMBL" id="MFC4061490.1"/>
    </source>
</evidence>
<comment type="caution">
    <text evidence="1">The sequence shown here is derived from an EMBL/GenBank/DDBJ whole genome shotgun (WGS) entry which is preliminary data.</text>
</comment>
<reference evidence="2" key="1">
    <citation type="journal article" date="2019" name="Int. J. Syst. Evol. Microbiol.">
        <title>The Global Catalogue of Microorganisms (GCM) 10K type strain sequencing project: providing services to taxonomists for standard genome sequencing and annotation.</title>
        <authorList>
            <consortium name="The Broad Institute Genomics Platform"/>
            <consortium name="The Broad Institute Genome Sequencing Center for Infectious Disease"/>
            <person name="Wu L."/>
            <person name="Ma J."/>
        </authorList>
    </citation>
    <scope>NUCLEOTIDE SEQUENCE [LARGE SCALE GENOMIC DNA]</scope>
    <source>
        <strain evidence="2">TBRC 4489</strain>
    </source>
</reference>
<dbReference type="Proteomes" id="UP001595850">
    <property type="component" value="Unassembled WGS sequence"/>
</dbReference>
<gene>
    <name evidence="1" type="ORF">ACFOWE_24585</name>
</gene>
<organism evidence="1 2">
    <name type="scientific">Planomonospora corallina</name>
    <dbReference type="NCBI Taxonomy" id="1806052"/>
    <lineage>
        <taxon>Bacteria</taxon>
        <taxon>Bacillati</taxon>
        <taxon>Actinomycetota</taxon>
        <taxon>Actinomycetes</taxon>
        <taxon>Streptosporangiales</taxon>
        <taxon>Streptosporangiaceae</taxon>
        <taxon>Planomonospora</taxon>
    </lineage>
</organism>
<name>A0ABV8IC83_9ACTN</name>
<proteinExistence type="predicted"/>
<dbReference type="RefSeq" id="WP_377291725.1">
    <property type="nucleotide sequence ID" value="NZ_JBHSBM010000029.1"/>
</dbReference>
<evidence type="ECO:0000313" key="2">
    <source>
        <dbReference type="Proteomes" id="UP001595850"/>
    </source>
</evidence>
<dbReference type="EMBL" id="JBHSBM010000029">
    <property type="protein sequence ID" value="MFC4061490.1"/>
    <property type="molecule type" value="Genomic_DNA"/>
</dbReference>
<accession>A0ABV8IC83</accession>